<comment type="caution">
    <text evidence="2">The sequence shown here is derived from an EMBL/GenBank/DDBJ whole genome shotgun (WGS) entry which is preliminary data.</text>
</comment>
<proteinExistence type="predicted"/>
<dbReference type="RefSeq" id="WP_148381221.1">
    <property type="nucleotide sequence ID" value="NZ_VSKN01000014.1"/>
</dbReference>
<dbReference type="Proteomes" id="UP000323621">
    <property type="component" value="Unassembled WGS sequence"/>
</dbReference>
<gene>
    <name evidence="2" type="ORF">ES677_10565</name>
</gene>
<accession>A0ABY3M962</accession>
<keyword evidence="3" id="KW-1185">Reference proteome</keyword>
<name>A0ABY3M962_9FLAO</name>
<sequence>MERSLFTVKMLLISLSNAAQTNRVEIDTSTINSHFFIAIIAGVLLALIFQIILTALSVALGINMIGNLKKTYVENKVKPSDNEKNNDDTYNQDYDDYEAAAGVKISSAFGIWSLLTTAISLFGASAIALNLSFFGYLASNLTVALVIWALFFLILFYIETKIVNTLIDCLVTKATSGLKSSANIIKQLFATSDEKKIENVIGSSIDKIRKEFDVNLNTTDLSNVLDKFLTKVDDKMPNYDTLKEGLDKIAGKSKSSNSSGKYMAIQQVLTKAVDKVDTSSDNESNEKDNKLKFILSDLKNACTSKGSTAKVVTVAITKKTPVEESQINDTIKQVKEYLSKITPEAFSGAKLTDDFNKILSDPKSIGAIFSTKFADLNKDSIIETLYKNTSLDEINLRIMPIKLKKAFRT</sequence>
<keyword evidence="1" id="KW-1133">Transmembrane helix</keyword>
<reference evidence="2 3" key="1">
    <citation type="submission" date="2019-08" db="EMBL/GenBank/DDBJ databases">
        <title>Genomes of Antarctic Bizionia species.</title>
        <authorList>
            <person name="Bowman J.P."/>
        </authorList>
    </citation>
    <scope>NUCLEOTIDE SEQUENCE [LARGE SCALE GENOMIC DNA]</scope>
    <source>
        <strain evidence="2 3">IC164</strain>
    </source>
</reference>
<feature type="transmembrane region" description="Helical" evidence="1">
    <location>
        <begin position="34"/>
        <end position="62"/>
    </location>
</feature>
<organism evidence="2 3">
    <name type="scientific">Bizionia gelidisalsuginis</name>
    <dbReference type="NCBI Taxonomy" id="291188"/>
    <lineage>
        <taxon>Bacteria</taxon>
        <taxon>Pseudomonadati</taxon>
        <taxon>Bacteroidota</taxon>
        <taxon>Flavobacteriia</taxon>
        <taxon>Flavobacteriales</taxon>
        <taxon>Flavobacteriaceae</taxon>
        <taxon>Bizionia</taxon>
    </lineage>
</organism>
<feature type="transmembrane region" description="Helical" evidence="1">
    <location>
        <begin position="137"/>
        <end position="158"/>
    </location>
</feature>
<evidence type="ECO:0000313" key="3">
    <source>
        <dbReference type="Proteomes" id="UP000323621"/>
    </source>
</evidence>
<keyword evidence="1" id="KW-0472">Membrane</keyword>
<keyword evidence="1" id="KW-0812">Transmembrane</keyword>
<protein>
    <submittedName>
        <fullName evidence="2">Uncharacterized protein</fullName>
    </submittedName>
</protein>
<evidence type="ECO:0000313" key="2">
    <source>
        <dbReference type="EMBL" id="TYC10753.1"/>
    </source>
</evidence>
<feature type="transmembrane region" description="Helical" evidence="1">
    <location>
        <begin position="109"/>
        <end position="131"/>
    </location>
</feature>
<dbReference type="EMBL" id="VSKN01000014">
    <property type="protein sequence ID" value="TYC10753.1"/>
    <property type="molecule type" value="Genomic_DNA"/>
</dbReference>
<evidence type="ECO:0000256" key="1">
    <source>
        <dbReference type="SAM" id="Phobius"/>
    </source>
</evidence>